<sequence length="236" mass="26645">MQTIIILPNYSQSDEICVIYLENKEWKLTSYSQVVPRLKLPKGCGRGIPAPVLRVHSNLDFVLGQLVFRSDTKIALKSCNAGKDTTGRSVFLTAIVEGVDEANFHVDPECIKVVQHSDVYLMDDAQSQALEDALTRLNEPSDESVKALEKMWENAEANLQYSHFTSVSFEGVSYLPDSEKAIFDKKDSNARQTPVGMPKKKQQENGRVKKVYDKIIFIIFIIFIILMLVIVKIMQS</sequence>
<keyword evidence="1" id="KW-1133">Transmembrane helix</keyword>
<dbReference type="EMBL" id="JAAZON010000243">
    <property type="protein sequence ID" value="NMC62658.1"/>
    <property type="molecule type" value="Genomic_DNA"/>
</dbReference>
<accession>A0A7X9FRQ7</accession>
<gene>
    <name evidence="2" type="ORF">GYA55_05750</name>
</gene>
<name>A0A7X9FRQ7_9DELT</name>
<dbReference type="Proteomes" id="UP000524246">
    <property type="component" value="Unassembled WGS sequence"/>
</dbReference>
<proteinExistence type="predicted"/>
<dbReference type="AlphaFoldDB" id="A0A7X9FRQ7"/>
<comment type="caution">
    <text evidence="2">The sequence shown here is derived from an EMBL/GenBank/DDBJ whole genome shotgun (WGS) entry which is preliminary data.</text>
</comment>
<evidence type="ECO:0000313" key="2">
    <source>
        <dbReference type="EMBL" id="NMC62658.1"/>
    </source>
</evidence>
<evidence type="ECO:0000256" key="1">
    <source>
        <dbReference type="SAM" id="Phobius"/>
    </source>
</evidence>
<keyword evidence="1" id="KW-0812">Transmembrane</keyword>
<protein>
    <submittedName>
        <fullName evidence="2">Uncharacterized protein</fullName>
    </submittedName>
</protein>
<keyword evidence="1" id="KW-0472">Membrane</keyword>
<organism evidence="2 3">
    <name type="scientific">SAR324 cluster bacterium</name>
    <dbReference type="NCBI Taxonomy" id="2024889"/>
    <lineage>
        <taxon>Bacteria</taxon>
        <taxon>Deltaproteobacteria</taxon>
        <taxon>SAR324 cluster</taxon>
    </lineage>
</organism>
<feature type="transmembrane region" description="Helical" evidence="1">
    <location>
        <begin position="215"/>
        <end position="234"/>
    </location>
</feature>
<evidence type="ECO:0000313" key="3">
    <source>
        <dbReference type="Proteomes" id="UP000524246"/>
    </source>
</evidence>
<reference evidence="2 3" key="1">
    <citation type="journal article" date="2020" name="Biotechnol. Biofuels">
        <title>New insights from the biogas microbiome by comprehensive genome-resolved metagenomics of nearly 1600 species originating from multiple anaerobic digesters.</title>
        <authorList>
            <person name="Campanaro S."/>
            <person name="Treu L."/>
            <person name="Rodriguez-R L.M."/>
            <person name="Kovalovszki A."/>
            <person name="Ziels R.M."/>
            <person name="Maus I."/>
            <person name="Zhu X."/>
            <person name="Kougias P.G."/>
            <person name="Basile A."/>
            <person name="Luo G."/>
            <person name="Schluter A."/>
            <person name="Konstantinidis K.T."/>
            <person name="Angelidaki I."/>
        </authorList>
    </citation>
    <scope>NUCLEOTIDE SEQUENCE [LARGE SCALE GENOMIC DNA]</scope>
    <source>
        <strain evidence="2">AS27yjCOA_65</strain>
    </source>
</reference>